<dbReference type="PROSITE" id="PS50102">
    <property type="entry name" value="RRM"/>
    <property type="match status" value="1"/>
</dbReference>
<dbReference type="Gene3D" id="3.30.70.330">
    <property type="match status" value="2"/>
</dbReference>
<dbReference type="SUPFAM" id="SSF54928">
    <property type="entry name" value="RNA-binding domain, RBD"/>
    <property type="match status" value="2"/>
</dbReference>
<dbReference type="GeneID" id="18933253"/>
<dbReference type="GO" id="GO:0003729">
    <property type="term" value="F:mRNA binding"/>
    <property type="evidence" value="ECO:0007669"/>
    <property type="project" value="TreeGrafter"/>
</dbReference>
<feature type="region of interest" description="Disordered" evidence="3">
    <location>
        <begin position="275"/>
        <end position="347"/>
    </location>
</feature>
<dbReference type="GO" id="GO:0005737">
    <property type="term" value="C:cytoplasm"/>
    <property type="evidence" value="ECO:0007669"/>
    <property type="project" value="TreeGrafter"/>
</dbReference>
<dbReference type="OrthoDB" id="6159137at2759"/>
<name>F4S5L6_MELLP</name>
<organism evidence="6">
    <name type="scientific">Melampsora larici-populina (strain 98AG31 / pathotype 3-4-7)</name>
    <name type="common">Poplar leaf rust fungus</name>
    <dbReference type="NCBI Taxonomy" id="747676"/>
    <lineage>
        <taxon>Eukaryota</taxon>
        <taxon>Fungi</taxon>
        <taxon>Dikarya</taxon>
        <taxon>Basidiomycota</taxon>
        <taxon>Pucciniomycotina</taxon>
        <taxon>Pucciniomycetes</taxon>
        <taxon>Pucciniales</taxon>
        <taxon>Melampsoraceae</taxon>
        <taxon>Melampsora</taxon>
    </lineage>
</organism>
<dbReference type="Pfam" id="PF00076">
    <property type="entry name" value="RRM_1"/>
    <property type="match status" value="2"/>
</dbReference>
<feature type="compositionally biased region" description="Low complexity" evidence="3">
    <location>
        <begin position="336"/>
        <end position="347"/>
    </location>
</feature>
<evidence type="ECO:0000313" key="6">
    <source>
        <dbReference type="Proteomes" id="UP000001072"/>
    </source>
</evidence>
<sequence length="409" mass="44604">MSDFRPSRLNTLNSSATIRVDNVLPSVSVHDLSDYFSVAGEVVDVQPLSSFRSDSHQYKIRFAEPRMAQCALHTLDGTSLHGCKIKTMAIQDEDTDTSHCSHRAGSPSSLDQLSLPDTTALQRKTISTGHEQMPLHYPKQGDFVPNQAKFQRSSNHTQRSVALDARNCNLYILNLSLDINNETLKSIVRDFGEIRHVCVLATLDNAGRRRAFVDMATPEEAHAVMRGLHGKRVHGYELHISYAFVQRSGGPSMNFNPGPSASAIEQARKFAFHGKHPNLSPRFAPESTGGFGPITRGGPPSSQGSNPAQTGGGLDGESYSACSRNRENSAIPFPSPTESSYSGSSGPAAEITNGSFIPSNHTTPSFGSEIFVYNISPVACIDTDDLLKWHNDQTRKSHHLTTTYHIATL</sequence>
<evidence type="ECO:0000259" key="4">
    <source>
        <dbReference type="PROSITE" id="PS50102"/>
    </source>
</evidence>
<proteinExistence type="predicted"/>
<feature type="compositionally biased region" description="Polar residues" evidence="3">
    <location>
        <begin position="300"/>
        <end position="309"/>
    </location>
</feature>
<dbReference type="InterPro" id="IPR000504">
    <property type="entry name" value="RRM_dom"/>
</dbReference>
<evidence type="ECO:0000256" key="1">
    <source>
        <dbReference type="ARBA" id="ARBA00022884"/>
    </source>
</evidence>
<dbReference type="PANTHER" id="PTHR23003">
    <property type="entry name" value="RNA RECOGNITION MOTIF RRM DOMAIN CONTAINING PROTEIN"/>
    <property type="match status" value="1"/>
</dbReference>
<dbReference type="CDD" id="cd00590">
    <property type="entry name" value="RRM_SF"/>
    <property type="match status" value="1"/>
</dbReference>
<dbReference type="PANTHER" id="PTHR23003:SF17">
    <property type="entry name" value="RNA-BINDING PROTEIN PIN4"/>
    <property type="match status" value="1"/>
</dbReference>
<dbReference type="VEuPathDB" id="FungiDB:MELLADRAFT_79336"/>
<dbReference type="EMBL" id="GL883151">
    <property type="protein sequence ID" value="EGG00088.1"/>
    <property type="molecule type" value="Genomic_DNA"/>
</dbReference>
<feature type="domain" description="RRM" evidence="4">
    <location>
        <begin position="168"/>
        <end position="245"/>
    </location>
</feature>
<dbReference type="CDD" id="cd12419">
    <property type="entry name" value="RRM_Ssp2_like"/>
    <property type="match status" value="1"/>
</dbReference>
<dbReference type="KEGG" id="mlr:MELLADRAFT_79336"/>
<dbReference type="AlphaFoldDB" id="F4S5L6"/>
<dbReference type="GO" id="GO:0005634">
    <property type="term" value="C:nucleus"/>
    <property type="evidence" value="ECO:0007669"/>
    <property type="project" value="TreeGrafter"/>
</dbReference>
<dbReference type="InParanoid" id="F4S5L6"/>
<dbReference type="RefSeq" id="XP_007416686.1">
    <property type="nucleotide sequence ID" value="XM_007416624.1"/>
</dbReference>
<dbReference type="InterPro" id="IPR050374">
    <property type="entry name" value="RRT5_SRSF_SR"/>
</dbReference>
<keyword evidence="6" id="KW-1185">Reference proteome</keyword>
<feature type="region of interest" description="Disordered" evidence="3">
    <location>
        <begin position="94"/>
        <end position="114"/>
    </location>
</feature>
<dbReference type="SMART" id="SM00360">
    <property type="entry name" value="RRM"/>
    <property type="match status" value="2"/>
</dbReference>
<gene>
    <name evidence="5" type="ORF">MELLADRAFT_79336</name>
</gene>
<dbReference type="HOGENOM" id="CLU_533323_0_0_1"/>
<dbReference type="Proteomes" id="UP000001072">
    <property type="component" value="Unassembled WGS sequence"/>
</dbReference>
<accession>F4S5L6</accession>
<dbReference type="eggNOG" id="ENOG502S8U9">
    <property type="taxonomic scope" value="Eukaryota"/>
</dbReference>
<evidence type="ECO:0000313" key="5">
    <source>
        <dbReference type="EMBL" id="EGG00088.1"/>
    </source>
</evidence>
<dbReference type="InterPro" id="IPR012677">
    <property type="entry name" value="Nucleotide-bd_a/b_plait_sf"/>
</dbReference>
<dbReference type="STRING" id="747676.F4S5L6"/>
<keyword evidence="1 2" id="KW-0694">RNA-binding</keyword>
<evidence type="ECO:0000256" key="2">
    <source>
        <dbReference type="PROSITE-ProRule" id="PRU00176"/>
    </source>
</evidence>
<evidence type="ECO:0000256" key="3">
    <source>
        <dbReference type="SAM" id="MobiDB-lite"/>
    </source>
</evidence>
<dbReference type="InterPro" id="IPR035979">
    <property type="entry name" value="RBD_domain_sf"/>
</dbReference>
<reference evidence="6" key="1">
    <citation type="journal article" date="2011" name="Proc. Natl. Acad. Sci. U.S.A.">
        <title>Obligate biotrophy features unraveled by the genomic analysis of rust fungi.</title>
        <authorList>
            <person name="Duplessis S."/>
            <person name="Cuomo C.A."/>
            <person name="Lin Y.-C."/>
            <person name="Aerts A."/>
            <person name="Tisserant E."/>
            <person name="Veneault-Fourrey C."/>
            <person name="Joly D.L."/>
            <person name="Hacquard S."/>
            <person name="Amselem J."/>
            <person name="Cantarel B.L."/>
            <person name="Chiu R."/>
            <person name="Coutinho P.M."/>
            <person name="Feau N."/>
            <person name="Field M."/>
            <person name="Frey P."/>
            <person name="Gelhaye E."/>
            <person name="Goldberg J."/>
            <person name="Grabherr M.G."/>
            <person name="Kodira C.D."/>
            <person name="Kohler A."/>
            <person name="Kuees U."/>
            <person name="Lindquist E.A."/>
            <person name="Lucas S.M."/>
            <person name="Mago R."/>
            <person name="Mauceli E."/>
            <person name="Morin E."/>
            <person name="Murat C."/>
            <person name="Pangilinan J.L."/>
            <person name="Park R."/>
            <person name="Pearson M."/>
            <person name="Quesneville H."/>
            <person name="Rouhier N."/>
            <person name="Sakthikumar S."/>
            <person name="Salamov A.A."/>
            <person name="Schmutz J."/>
            <person name="Selles B."/>
            <person name="Shapiro H."/>
            <person name="Tanguay P."/>
            <person name="Tuskan G.A."/>
            <person name="Henrissat B."/>
            <person name="Van de Peer Y."/>
            <person name="Rouze P."/>
            <person name="Ellis J.G."/>
            <person name="Dodds P.N."/>
            <person name="Schein J.E."/>
            <person name="Zhong S."/>
            <person name="Hamelin R.C."/>
            <person name="Grigoriev I.V."/>
            <person name="Szabo L.J."/>
            <person name="Martin F."/>
        </authorList>
    </citation>
    <scope>NUCLEOTIDE SEQUENCE [LARGE SCALE GENOMIC DNA]</scope>
    <source>
        <strain evidence="6">98AG31 / pathotype 3-4-7</strain>
    </source>
</reference>
<protein>
    <recommendedName>
        <fullName evidence="4">RRM domain-containing protein</fullName>
    </recommendedName>
</protein>